<evidence type="ECO:0000259" key="3">
    <source>
        <dbReference type="Pfam" id="PF16370"/>
    </source>
</evidence>
<dbReference type="Pfam" id="PF16371">
    <property type="entry name" value="MetallophosN"/>
    <property type="match status" value="1"/>
</dbReference>
<evidence type="ECO:0008006" key="7">
    <source>
        <dbReference type="Google" id="ProtNLM"/>
    </source>
</evidence>
<dbReference type="AlphaFoldDB" id="W9V5C7"/>
<evidence type="ECO:0000259" key="4">
    <source>
        <dbReference type="Pfam" id="PF16371"/>
    </source>
</evidence>
<dbReference type="InterPro" id="IPR032288">
    <property type="entry name" value="Metallophos_C"/>
</dbReference>
<dbReference type="InterPro" id="IPR029052">
    <property type="entry name" value="Metallo-depent_PP-like"/>
</dbReference>
<organism evidence="5 6">
    <name type="scientific">Imhoffiella purpurea</name>
    <dbReference type="NCBI Taxonomy" id="1249627"/>
    <lineage>
        <taxon>Bacteria</taxon>
        <taxon>Pseudomonadati</taxon>
        <taxon>Pseudomonadota</taxon>
        <taxon>Gammaproteobacteria</taxon>
        <taxon>Chromatiales</taxon>
        <taxon>Chromatiaceae</taxon>
        <taxon>Imhoffiella</taxon>
    </lineage>
</organism>
<evidence type="ECO:0000256" key="1">
    <source>
        <dbReference type="SAM" id="MobiDB-lite"/>
    </source>
</evidence>
<evidence type="ECO:0000313" key="6">
    <source>
        <dbReference type="Proteomes" id="UP000019460"/>
    </source>
</evidence>
<dbReference type="InterPro" id="IPR004843">
    <property type="entry name" value="Calcineurin-like_PHP"/>
</dbReference>
<name>W9V5C7_9GAMM</name>
<dbReference type="GO" id="GO:0016787">
    <property type="term" value="F:hydrolase activity"/>
    <property type="evidence" value="ECO:0007669"/>
    <property type="project" value="InterPro"/>
</dbReference>
<dbReference type="PANTHER" id="PTHR43143">
    <property type="entry name" value="METALLOPHOSPHOESTERASE, CALCINEURIN SUPERFAMILY"/>
    <property type="match status" value="1"/>
</dbReference>
<dbReference type="Gene3D" id="2.60.40.10">
    <property type="entry name" value="Immunoglobulins"/>
    <property type="match status" value="1"/>
</dbReference>
<reference evidence="5 6" key="1">
    <citation type="submission" date="2012-11" db="EMBL/GenBank/DDBJ databases">
        <title>Genome assembly of Thiorhodococcus sp. AK35.</title>
        <authorList>
            <person name="Nupur N."/>
            <person name="Khatri I."/>
            <person name="Subramanian S."/>
            <person name="Pinnaka A."/>
        </authorList>
    </citation>
    <scope>NUCLEOTIDE SEQUENCE [LARGE SCALE GENOMIC DNA]</scope>
    <source>
        <strain evidence="5 6">AK35</strain>
    </source>
</reference>
<dbReference type="SUPFAM" id="SSF56300">
    <property type="entry name" value="Metallo-dependent phosphatases"/>
    <property type="match status" value="1"/>
</dbReference>
<dbReference type="Proteomes" id="UP000019460">
    <property type="component" value="Unassembled WGS sequence"/>
</dbReference>
<protein>
    <recommendedName>
        <fullName evidence="7">Calcineurin-like phosphoesterase domain-containing protein</fullName>
    </recommendedName>
</protein>
<dbReference type="InterPro" id="IPR051918">
    <property type="entry name" value="STPP_CPPED1"/>
</dbReference>
<gene>
    <name evidence="5" type="ORF">D779_2680</name>
</gene>
<feature type="domain" description="Calcineurin-like phosphoesterase" evidence="2">
    <location>
        <begin position="157"/>
        <end position="371"/>
    </location>
</feature>
<dbReference type="eggNOG" id="COG1409">
    <property type="taxonomic scope" value="Bacteria"/>
</dbReference>
<accession>W9V5C7</accession>
<dbReference type="PANTHER" id="PTHR43143:SF6">
    <property type="entry name" value="BLL3016 PROTEIN"/>
    <property type="match status" value="1"/>
</dbReference>
<dbReference type="PATRIC" id="fig|1249627.3.peg.2845"/>
<dbReference type="STRING" id="1249627.D779_2680"/>
<dbReference type="EMBL" id="AONC01000040">
    <property type="protein sequence ID" value="EXJ14539.1"/>
    <property type="molecule type" value="Genomic_DNA"/>
</dbReference>
<dbReference type="Pfam" id="PF00149">
    <property type="entry name" value="Metallophos"/>
    <property type="match status" value="1"/>
</dbReference>
<comment type="caution">
    <text evidence="5">The sequence shown here is derived from an EMBL/GenBank/DDBJ whole genome shotgun (WGS) entry which is preliminary data.</text>
</comment>
<feature type="domain" description="Calcineurin-like phosphoesterase N-terminal" evidence="4">
    <location>
        <begin position="58"/>
        <end position="120"/>
    </location>
</feature>
<keyword evidence="6" id="KW-1185">Reference proteome</keyword>
<feature type="domain" description="Calcineurin-like phosphoesterase C-terminal" evidence="3">
    <location>
        <begin position="400"/>
        <end position="544"/>
    </location>
</feature>
<dbReference type="Gene3D" id="3.60.21.10">
    <property type="match status" value="1"/>
</dbReference>
<dbReference type="Pfam" id="PF16370">
    <property type="entry name" value="MetallophosC"/>
    <property type="match status" value="1"/>
</dbReference>
<sequence>MVLAAALAAGSGLVWSSIPAWTDLGTVRSRGLSQSDGRRATGIVFEDLDGDGFRGAGEPGIGGVMVSNGREVVLTDASGRYLIPESAYRGDMDIFVSTPDCYRAPLGADGIPRFAYVHKSAGSSKSLRFGGLAPTGDLPDSIDFPLIGTRCMQTFSVLVSGDTQAYSNLEVGYVRDTLAKELAERDDVELLLIEGDIVGDDLGLMPRLLDTLSLAGVPLYLVQGNHDLDLDADSDADASDTFRRLWGPRYYSFTIGKVHFVVLDNVEYPCSPTDPSGRPDARWDHCAEGKDYDGRLSEIQLEWLERDLEHVPEDHLIVLNTHIPIVSFLDQASIKHSEDRVERLYEILGYRWIGDAWTQGRPALALSGHTHTIDRFEPGDYYAGWADASHPFPIPFPQIVVGATAGSWWSGDFDSDRIPESLQRMGAPRGYFIFRFEGNGFTETFKATGKPIDRQMSLSLDSPAFRDWFERIRDWSLEDEVNRDPVPPGSDNTLGDSHLLTPADLASTDLVVNLWNGSRGSRVWAWIDDRDPVRALRTQAGDGEGMLESPDPHALRRQLSVLRYALQSGDQIRNRIWNGDLGNRANGFELLGGVRRQAESQRPLARWQWALHSSHLWTLPLPENLEEGSHRILIQASDVHGRVFEESMLVEVRTPQDSTDPFVNDPTDEPYARRFQPVP</sequence>
<feature type="region of interest" description="Disordered" evidence="1">
    <location>
        <begin position="655"/>
        <end position="679"/>
    </location>
</feature>
<evidence type="ECO:0000259" key="2">
    <source>
        <dbReference type="Pfam" id="PF00149"/>
    </source>
</evidence>
<dbReference type="InterPro" id="IPR032285">
    <property type="entry name" value="Metallophos_N"/>
</dbReference>
<dbReference type="InterPro" id="IPR013783">
    <property type="entry name" value="Ig-like_fold"/>
</dbReference>
<proteinExistence type="predicted"/>
<evidence type="ECO:0000313" key="5">
    <source>
        <dbReference type="EMBL" id="EXJ14539.1"/>
    </source>
</evidence>